<evidence type="ECO:0000256" key="1">
    <source>
        <dbReference type="ARBA" id="ARBA00004651"/>
    </source>
</evidence>
<gene>
    <name evidence="11" type="ORF">ACFPN9_19130</name>
</gene>
<evidence type="ECO:0000313" key="11">
    <source>
        <dbReference type="EMBL" id="MFC5507359.1"/>
    </source>
</evidence>
<accession>A0ABW0P3U6</accession>
<dbReference type="InterPro" id="IPR027417">
    <property type="entry name" value="P-loop_NTPase"/>
</dbReference>
<feature type="transmembrane region" description="Helical" evidence="8">
    <location>
        <begin position="318"/>
        <end position="337"/>
    </location>
</feature>
<keyword evidence="2 8" id="KW-0812">Transmembrane</keyword>
<feature type="transmembrane region" description="Helical" evidence="8">
    <location>
        <begin position="290"/>
        <end position="312"/>
    </location>
</feature>
<comment type="subcellular location">
    <subcellularLocation>
        <location evidence="1">Cell membrane</location>
        <topology evidence="1">Multi-pass membrane protein</topology>
    </subcellularLocation>
</comment>
<proteinExistence type="predicted"/>
<keyword evidence="4 11" id="KW-0067">ATP-binding</keyword>
<dbReference type="SMART" id="SM00382">
    <property type="entry name" value="AAA"/>
    <property type="match status" value="1"/>
</dbReference>
<evidence type="ECO:0000259" key="10">
    <source>
        <dbReference type="PROSITE" id="PS50929"/>
    </source>
</evidence>
<evidence type="ECO:0000256" key="3">
    <source>
        <dbReference type="ARBA" id="ARBA00022741"/>
    </source>
</evidence>
<organism evidence="11 12">
    <name type="scientific">Bosea massiliensis</name>
    <dbReference type="NCBI Taxonomy" id="151419"/>
    <lineage>
        <taxon>Bacteria</taxon>
        <taxon>Pseudomonadati</taxon>
        <taxon>Pseudomonadota</taxon>
        <taxon>Alphaproteobacteria</taxon>
        <taxon>Hyphomicrobiales</taxon>
        <taxon>Boseaceae</taxon>
        <taxon>Bosea</taxon>
    </lineage>
</organism>
<evidence type="ECO:0000313" key="12">
    <source>
        <dbReference type="Proteomes" id="UP001596060"/>
    </source>
</evidence>
<evidence type="ECO:0000259" key="9">
    <source>
        <dbReference type="PROSITE" id="PS50893"/>
    </source>
</evidence>
<dbReference type="InterPro" id="IPR003439">
    <property type="entry name" value="ABC_transporter-like_ATP-bd"/>
</dbReference>
<dbReference type="PANTHER" id="PTHR24221:SF654">
    <property type="entry name" value="ATP-BINDING CASSETTE SUB-FAMILY B MEMBER 6"/>
    <property type="match status" value="1"/>
</dbReference>
<dbReference type="InterPro" id="IPR011527">
    <property type="entry name" value="ABC1_TM_dom"/>
</dbReference>
<protein>
    <submittedName>
        <fullName evidence="11">ATP-binding cassette domain-containing protein</fullName>
    </submittedName>
</protein>
<evidence type="ECO:0000256" key="4">
    <source>
        <dbReference type="ARBA" id="ARBA00022840"/>
    </source>
</evidence>
<dbReference type="PROSITE" id="PS50929">
    <property type="entry name" value="ABC_TM1F"/>
    <property type="match status" value="1"/>
</dbReference>
<dbReference type="SUPFAM" id="SSF90123">
    <property type="entry name" value="ABC transporter transmembrane region"/>
    <property type="match status" value="1"/>
</dbReference>
<evidence type="ECO:0000256" key="7">
    <source>
        <dbReference type="SAM" id="MobiDB-lite"/>
    </source>
</evidence>
<feature type="transmembrane region" description="Helical" evidence="8">
    <location>
        <begin position="219"/>
        <end position="242"/>
    </location>
</feature>
<dbReference type="InterPro" id="IPR039421">
    <property type="entry name" value="Type_1_exporter"/>
</dbReference>
<dbReference type="Gene3D" id="3.40.50.300">
    <property type="entry name" value="P-loop containing nucleotide triphosphate hydrolases"/>
    <property type="match status" value="1"/>
</dbReference>
<feature type="transmembrane region" description="Helical" evidence="8">
    <location>
        <begin position="179"/>
        <end position="199"/>
    </location>
</feature>
<feature type="domain" description="ABC transporter" evidence="9">
    <location>
        <begin position="492"/>
        <end position="724"/>
    </location>
</feature>
<evidence type="ECO:0000256" key="2">
    <source>
        <dbReference type="ARBA" id="ARBA00022692"/>
    </source>
</evidence>
<feature type="transmembrane region" description="Helical" evidence="8">
    <location>
        <begin position="434"/>
        <end position="456"/>
    </location>
</feature>
<sequence length="726" mass="75458">MSLTAHLDGNGPMRGSRAEPNELSARLDRIERLLDDRFSDAGDDAVLGALDIAARALGATWPKLPAPPPEEPLDTALHRLAEQGGLLARPVALDDRYLASGSGPVIGRRADGAVLALVRKGRGWLLHEPGGLAPPPHLDGQARASLPTSGFQIGLALPAKAITPRELLTFGWWSVWPDLAGYALMTALAGLVAALIPILTGTIVGTVVPGRELGLLIDIALFLCVLAVVNVAVSMASQLALLRIRGRLGSMLRAAAIDRAVRIPAGQHAPVPPPIMVLAIRAVEGWHRGVWSLGLGLLASLLMALPSLFVMATTLPGAALAVLAVGAVAFAAAWSIGRHQQALMIAPGPGSPVSWMATAYETFFNIDTVRATATETAMFNRWAAGFSSLQVKQLRTARLGAWSAGIGAAVESLFLLAAIGAVVLAGVLSEPDRTVSFVVAAGVVVGAVSTMIASASELSMLALQRRIARPLLLGVPGVEADGEPLAEPQGAVSVVSLTYRHDEASPAVLQGVDLAVAPGQYVGIVGASGAGKSTLIRLILGLATPETGAVFLDGVDTRKLDMAAMRRRIGIVGQGASLFPGTLRDNVALGAGLRDAEIWETLRLAGVADDIAAMPLGLGTVIGDTNPMLSGGQVQRLLFARAIATRPKLMILDEATSALDPVAQATVTRTIRALGITVIAVAHRLETLQSCDCIYMLERGRIVEKGSFAELAGHDGPFSAMLARQS</sequence>
<dbReference type="Pfam" id="PF00005">
    <property type="entry name" value="ABC_tran"/>
    <property type="match status" value="1"/>
</dbReference>
<feature type="transmembrane region" description="Helical" evidence="8">
    <location>
        <begin position="399"/>
        <end position="428"/>
    </location>
</feature>
<dbReference type="Proteomes" id="UP001596060">
    <property type="component" value="Unassembled WGS sequence"/>
</dbReference>
<name>A0ABW0P3U6_9HYPH</name>
<evidence type="ECO:0000256" key="5">
    <source>
        <dbReference type="ARBA" id="ARBA00022989"/>
    </source>
</evidence>
<dbReference type="GO" id="GO:0005524">
    <property type="term" value="F:ATP binding"/>
    <property type="evidence" value="ECO:0007669"/>
    <property type="project" value="UniProtKB-KW"/>
</dbReference>
<keyword evidence="6 8" id="KW-0472">Membrane</keyword>
<keyword evidence="5 8" id="KW-1133">Transmembrane helix</keyword>
<dbReference type="EMBL" id="JBHSLU010000063">
    <property type="protein sequence ID" value="MFC5507359.1"/>
    <property type="molecule type" value="Genomic_DNA"/>
</dbReference>
<keyword evidence="3" id="KW-0547">Nucleotide-binding</keyword>
<dbReference type="PANTHER" id="PTHR24221">
    <property type="entry name" value="ATP-BINDING CASSETTE SUB-FAMILY B"/>
    <property type="match status" value="1"/>
</dbReference>
<feature type="domain" description="ABC transmembrane type-1" evidence="10">
    <location>
        <begin position="183"/>
        <end position="460"/>
    </location>
</feature>
<keyword evidence="12" id="KW-1185">Reference proteome</keyword>
<dbReference type="InterPro" id="IPR003593">
    <property type="entry name" value="AAA+_ATPase"/>
</dbReference>
<dbReference type="InterPro" id="IPR036640">
    <property type="entry name" value="ABC1_TM_sf"/>
</dbReference>
<dbReference type="RefSeq" id="WP_066717264.1">
    <property type="nucleotide sequence ID" value="NZ_JBHSLU010000063.1"/>
</dbReference>
<evidence type="ECO:0000256" key="6">
    <source>
        <dbReference type="ARBA" id="ARBA00023136"/>
    </source>
</evidence>
<dbReference type="SUPFAM" id="SSF52540">
    <property type="entry name" value="P-loop containing nucleoside triphosphate hydrolases"/>
    <property type="match status" value="1"/>
</dbReference>
<comment type="caution">
    <text evidence="11">The sequence shown here is derived from an EMBL/GenBank/DDBJ whole genome shotgun (WGS) entry which is preliminary data.</text>
</comment>
<feature type="region of interest" description="Disordered" evidence="7">
    <location>
        <begin position="1"/>
        <end position="22"/>
    </location>
</feature>
<evidence type="ECO:0000256" key="8">
    <source>
        <dbReference type="SAM" id="Phobius"/>
    </source>
</evidence>
<dbReference type="Gene3D" id="1.20.1560.10">
    <property type="entry name" value="ABC transporter type 1, transmembrane domain"/>
    <property type="match status" value="1"/>
</dbReference>
<reference evidence="12" key="1">
    <citation type="journal article" date="2019" name="Int. J. Syst. Evol. Microbiol.">
        <title>The Global Catalogue of Microorganisms (GCM) 10K type strain sequencing project: providing services to taxonomists for standard genome sequencing and annotation.</title>
        <authorList>
            <consortium name="The Broad Institute Genomics Platform"/>
            <consortium name="The Broad Institute Genome Sequencing Center for Infectious Disease"/>
            <person name="Wu L."/>
            <person name="Ma J."/>
        </authorList>
    </citation>
    <scope>NUCLEOTIDE SEQUENCE [LARGE SCALE GENOMIC DNA]</scope>
    <source>
        <strain evidence="12">CCUG 43117</strain>
    </source>
</reference>
<dbReference type="PROSITE" id="PS50893">
    <property type="entry name" value="ABC_TRANSPORTER_2"/>
    <property type="match status" value="1"/>
</dbReference>